<evidence type="ECO:0000313" key="12">
    <source>
        <dbReference type="EMBL" id="AAF86923.1"/>
    </source>
</evidence>
<evidence type="ECO:0000256" key="1">
    <source>
        <dbReference type="ARBA" id="ARBA00022553"/>
    </source>
</evidence>
<dbReference type="EMBL" id="AF224336">
    <property type="protein sequence ID" value="AAF86923.1"/>
    <property type="molecule type" value="Genomic_DNA"/>
</dbReference>
<evidence type="ECO:0000256" key="8">
    <source>
        <dbReference type="ARBA" id="ARBA00023125"/>
    </source>
</evidence>
<keyword evidence="2" id="KW-1048">Host nucleus</keyword>
<dbReference type="InterPro" id="IPR027417">
    <property type="entry name" value="P-loop_NTPase"/>
</dbReference>
<keyword evidence="9" id="KW-0010">Activator</keyword>
<organism evidence="12 13">
    <name type="scientific">Frog adenovirus 1 (strain ATCC VR-896)</name>
    <name type="common">FrAdV-1</name>
    <dbReference type="NCBI Taxonomy" id="114102"/>
    <lineage>
        <taxon>Viruses</taxon>
        <taxon>Varidnaviria</taxon>
        <taxon>Bamfordvirae</taxon>
        <taxon>Preplasmiviricota</taxon>
        <taxon>Polisuviricotina</taxon>
        <taxon>Pharingeaviricetes</taxon>
        <taxon>Rowavirales</taxon>
        <taxon>Adenoviridae</taxon>
        <taxon>Siadenovirus</taxon>
        <taxon>Siadenovirus ranae</taxon>
        <taxon>Frog adenovirus</taxon>
    </lineage>
</organism>
<keyword evidence="4" id="KW-0547">Nucleotide-binding</keyword>
<dbReference type="GeneID" id="1732703"/>
<evidence type="ECO:0000256" key="2">
    <source>
        <dbReference type="ARBA" id="ARBA00022562"/>
    </source>
</evidence>
<proteinExistence type="predicted"/>
<keyword evidence="8" id="KW-0238">DNA-binding</keyword>
<dbReference type="GO" id="GO:0003677">
    <property type="term" value="F:DNA binding"/>
    <property type="evidence" value="ECO:0007669"/>
    <property type="project" value="UniProtKB-KW"/>
</dbReference>
<dbReference type="KEGG" id="vg:1732703"/>
<keyword evidence="13" id="KW-1185">Reference proteome</keyword>
<keyword evidence="7" id="KW-0805">Transcription regulation</keyword>
<dbReference type="InterPro" id="IPR003389">
    <property type="entry name" value="Adeno_IVa2"/>
</dbReference>
<dbReference type="SUPFAM" id="SSF52540">
    <property type="entry name" value="P-loop containing nucleoside triphosphate hydrolases"/>
    <property type="match status" value="1"/>
</dbReference>
<dbReference type="OrthoDB" id="5048at10239"/>
<organismHost>
    <name type="scientific">Lithobates pipiens</name>
    <name type="common">Northern leopard frog</name>
    <name type="synonym">Rana pipiens</name>
    <dbReference type="NCBI Taxonomy" id="8404"/>
</organismHost>
<dbReference type="RefSeq" id="NP_062434.1">
    <property type="nucleotide sequence ID" value="NC_002501.1"/>
</dbReference>
<evidence type="ECO:0000313" key="13">
    <source>
        <dbReference type="Proteomes" id="UP000009247"/>
    </source>
</evidence>
<keyword evidence="3" id="KW-1188">Viral release from host cell</keyword>
<dbReference type="GO" id="GO:0044423">
    <property type="term" value="C:virion component"/>
    <property type="evidence" value="ECO:0007669"/>
    <property type="project" value="UniProtKB-KW"/>
</dbReference>
<keyword evidence="11" id="KW-0231">Viral genome packaging</keyword>
<dbReference type="GO" id="GO:0019073">
    <property type="term" value="P:viral DNA genome packaging"/>
    <property type="evidence" value="ECO:0007669"/>
    <property type="project" value="InterPro"/>
</dbReference>
<dbReference type="Proteomes" id="UP000009247">
    <property type="component" value="Segment"/>
</dbReference>
<reference evidence="12 13" key="1">
    <citation type="journal article" date="2000" name="J. Gen. Virol.">
        <title>DNA sequence of frog adenovirus.</title>
        <authorList>
            <person name="Davison A.J."/>
            <person name="Wright K.M."/>
            <person name="Harrach B."/>
        </authorList>
    </citation>
    <scope>NUCLEOTIDE SEQUENCE [LARGE SCALE GENOMIC DNA]</scope>
    <source>
        <strain evidence="13">ATCC VR-896</strain>
    </source>
</reference>
<evidence type="ECO:0000256" key="5">
    <source>
        <dbReference type="ARBA" id="ARBA00022840"/>
    </source>
</evidence>
<keyword evidence="1" id="KW-0597">Phosphoprotein</keyword>
<evidence type="ECO:0000256" key="11">
    <source>
        <dbReference type="ARBA" id="ARBA00023219"/>
    </source>
</evidence>
<sequence length="367" mass="41520">MDKRIEEFYNKIVEWKNAVDRINRSILPECDLPPYRDFYSYEIDCGLEEYMNHFYGIQKLNQKFLSANGELSSLNYGLNPFIGIISGPTGTGKSQLIRNLISNKLISPPPETVIFITPTKGMLSPEETNLWKLQLQEGNYEKNTDGICPITSVFSVDFVEIDFETAVSPDNLDINNDKSCFVQAAKNGNVCIVIDECMKCLIDKRNISPLFCSLPSKISSKFKTGFSMFVVLHNINPTSGNGNNIMDLKIQAKLHILSSKNAPFQLSRFVNTYGTGMSPQLKAVLMNSIIEESKNDYSFILFNVEPPRPGFSWCALLNGGNCCEPLSLDLQSILLECVNKICAILKCKKRNRERYVKEKKRKLELDN</sequence>
<dbReference type="Pfam" id="PF02456">
    <property type="entry name" value="Adeno_IVa2"/>
    <property type="match status" value="1"/>
</dbReference>
<dbReference type="GO" id="GO:0005524">
    <property type="term" value="F:ATP binding"/>
    <property type="evidence" value="ECO:0007669"/>
    <property type="project" value="UniProtKB-KW"/>
</dbReference>
<keyword evidence="6" id="KW-0946">Virion</keyword>
<evidence type="ECO:0000256" key="3">
    <source>
        <dbReference type="ARBA" id="ARBA00022612"/>
    </source>
</evidence>
<evidence type="ECO:0000256" key="4">
    <source>
        <dbReference type="ARBA" id="ARBA00022741"/>
    </source>
</evidence>
<evidence type="ECO:0000256" key="7">
    <source>
        <dbReference type="ARBA" id="ARBA00023015"/>
    </source>
</evidence>
<protein>
    <submittedName>
        <fullName evidence="12">IVa2</fullName>
    </submittedName>
</protein>
<evidence type="ECO:0000256" key="6">
    <source>
        <dbReference type="ARBA" id="ARBA00022844"/>
    </source>
</evidence>
<name>Q9III4_ADEF1</name>
<evidence type="ECO:0000256" key="10">
    <source>
        <dbReference type="ARBA" id="ARBA00023163"/>
    </source>
</evidence>
<keyword evidence="5" id="KW-0067">ATP-binding</keyword>
<accession>Q9III4</accession>
<evidence type="ECO:0000256" key="9">
    <source>
        <dbReference type="ARBA" id="ARBA00023159"/>
    </source>
</evidence>
<keyword evidence="10" id="KW-0804">Transcription</keyword>